<evidence type="ECO:0000313" key="1">
    <source>
        <dbReference type="EMBL" id="KAB8271637.1"/>
    </source>
</evidence>
<protein>
    <submittedName>
        <fullName evidence="1">Uncharacterized protein</fullName>
    </submittedName>
</protein>
<dbReference type="AlphaFoldDB" id="A0A5N6IZX1"/>
<proteinExistence type="predicted"/>
<evidence type="ECO:0000313" key="2">
    <source>
        <dbReference type="Proteomes" id="UP000326289"/>
    </source>
</evidence>
<name>A0A5N6IZX1_9EURO</name>
<dbReference type="Proteomes" id="UP000326289">
    <property type="component" value="Unassembled WGS sequence"/>
</dbReference>
<reference evidence="1 2" key="1">
    <citation type="submission" date="2019-04" db="EMBL/GenBank/DDBJ databases">
        <title>Fungal friends and foes A comparative genomics study of 23 Aspergillus species from section Flavi.</title>
        <authorList>
            <consortium name="DOE Joint Genome Institute"/>
            <person name="Kjaerbolling I."/>
            <person name="Vesth T.C."/>
            <person name="Frisvad J.C."/>
            <person name="Nybo J.L."/>
            <person name="Theobald S."/>
            <person name="Kildgaard S."/>
            <person name="Petersen T.I."/>
            <person name="Kuo A."/>
            <person name="Sato A."/>
            <person name="Lyhne E.K."/>
            <person name="Kogle M.E."/>
            <person name="Wiebenga A."/>
            <person name="Kun R.S."/>
            <person name="Lubbers R.J."/>
            <person name="Makela M.R."/>
            <person name="Barry K."/>
            <person name="Chovatia M."/>
            <person name="Clum A."/>
            <person name="Daum C."/>
            <person name="Haridas S."/>
            <person name="He G."/>
            <person name="LaButti K."/>
            <person name="Lipzen A."/>
            <person name="Mondo S."/>
            <person name="Pangilinan J."/>
            <person name="Riley R."/>
            <person name="Salamov A."/>
            <person name="Simmons B.A."/>
            <person name="Magnuson J.K."/>
            <person name="Henrissat B."/>
            <person name="Mortensen U.H."/>
            <person name="Larsen T.O."/>
            <person name="De vries R.P."/>
            <person name="Grigoriev I.V."/>
            <person name="Machida M."/>
            <person name="Baker S.E."/>
            <person name="Andersen M.R."/>
        </authorList>
    </citation>
    <scope>NUCLEOTIDE SEQUENCE [LARGE SCALE GENOMIC DNA]</scope>
    <source>
        <strain evidence="1 2">CBS 117635</strain>
    </source>
</reference>
<accession>A0A5N6IZX1</accession>
<dbReference type="EMBL" id="ML732814">
    <property type="protein sequence ID" value="KAB8271637.1"/>
    <property type="molecule type" value="Genomic_DNA"/>
</dbReference>
<organism evidence="1 2">
    <name type="scientific">Aspergillus minisclerotigenes</name>
    <dbReference type="NCBI Taxonomy" id="656917"/>
    <lineage>
        <taxon>Eukaryota</taxon>
        <taxon>Fungi</taxon>
        <taxon>Dikarya</taxon>
        <taxon>Ascomycota</taxon>
        <taxon>Pezizomycotina</taxon>
        <taxon>Eurotiomycetes</taxon>
        <taxon>Eurotiomycetidae</taxon>
        <taxon>Eurotiales</taxon>
        <taxon>Aspergillaceae</taxon>
        <taxon>Aspergillus</taxon>
        <taxon>Aspergillus subgen. Circumdati</taxon>
    </lineage>
</organism>
<sequence length="72" mass="7987">MRSHDGDINSIPGVTCRVWVMTIIQKLIQNGIVLCNDCNALERECMGFGNQYNAAAAKNDQPRPVVKSKLCH</sequence>
<keyword evidence="2" id="KW-1185">Reference proteome</keyword>
<gene>
    <name evidence="1" type="ORF">BDV30DRAFT_213315</name>
</gene>